<dbReference type="Pfam" id="PF00618">
    <property type="entry name" value="RasGEF_N"/>
    <property type="match status" value="1"/>
</dbReference>
<dbReference type="GO" id="GO:0005085">
    <property type="term" value="F:guanyl-nucleotide exchange factor activity"/>
    <property type="evidence" value="ECO:0007669"/>
    <property type="project" value="UniProtKB-KW"/>
</dbReference>
<dbReference type="InterPro" id="IPR008937">
    <property type="entry name" value="Ras-like_GEF"/>
</dbReference>
<accession>A0A8I6ST85</accession>
<evidence type="ECO:0000256" key="3">
    <source>
        <dbReference type="SAM" id="MobiDB-lite"/>
    </source>
</evidence>
<dbReference type="InterPro" id="IPR001895">
    <property type="entry name" value="RASGEF_cat_dom"/>
</dbReference>
<dbReference type="OMA" id="TWAKVQS"/>
<proteinExistence type="predicted"/>
<dbReference type="RefSeq" id="XP_024084869.1">
    <property type="nucleotide sequence ID" value="XM_024229101.1"/>
</dbReference>
<feature type="region of interest" description="Disordered" evidence="3">
    <location>
        <begin position="19"/>
        <end position="54"/>
    </location>
</feature>
<dbReference type="GeneID" id="106674187"/>
<dbReference type="InterPro" id="IPR036964">
    <property type="entry name" value="RASGEF_cat_dom_sf"/>
</dbReference>
<evidence type="ECO:0000313" key="6">
    <source>
        <dbReference type="EnsemblMetazoa" id="XP_024084870.1"/>
    </source>
</evidence>
<dbReference type="EnsemblMetazoa" id="XM_024229102.1">
    <property type="protein sequence ID" value="XP_024084870.1"/>
    <property type="gene ID" value="LOC106674187"/>
</dbReference>
<evidence type="ECO:0000256" key="2">
    <source>
        <dbReference type="PROSITE-ProRule" id="PRU00168"/>
    </source>
</evidence>
<dbReference type="Gene3D" id="1.10.840.10">
    <property type="entry name" value="Ras guanine-nucleotide exchange factors catalytic domain"/>
    <property type="match status" value="1"/>
</dbReference>
<evidence type="ECO:0008006" key="8">
    <source>
        <dbReference type="Google" id="ProtNLM"/>
    </source>
</evidence>
<dbReference type="RefSeq" id="XP_024084870.1">
    <property type="nucleotide sequence ID" value="XM_024229102.1"/>
</dbReference>
<dbReference type="GO" id="GO:0007265">
    <property type="term" value="P:Ras protein signal transduction"/>
    <property type="evidence" value="ECO:0007669"/>
    <property type="project" value="TreeGrafter"/>
</dbReference>
<name>A0A8I6ST85_CIMLE</name>
<dbReference type="InterPro" id="IPR000651">
    <property type="entry name" value="Ras-like_Gua-exchang_fac_N"/>
</dbReference>
<dbReference type="RefSeq" id="XP_014262253.1">
    <property type="nucleotide sequence ID" value="XM_014406767.2"/>
</dbReference>
<dbReference type="Gene3D" id="1.20.870.10">
    <property type="entry name" value="Son of sevenless (SoS) protein Chain: S domain 1"/>
    <property type="match status" value="1"/>
</dbReference>
<dbReference type="AlphaFoldDB" id="A0A8I6ST85"/>
<dbReference type="PANTHER" id="PTHR23113:SF356">
    <property type="entry name" value="FI05912P-RELATED"/>
    <property type="match status" value="1"/>
</dbReference>
<dbReference type="Proteomes" id="UP000494040">
    <property type="component" value="Unassembled WGS sequence"/>
</dbReference>
<feature type="domain" description="Ras-GEF" evidence="4">
    <location>
        <begin position="248"/>
        <end position="491"/>
    </location>
</feature>
<dbReference type="InterPro" id="IPR023578">
    <property type="entry name" value="Ras_GEF_dom_sf"/>
</dbReference>
<dbReference type="CDD" id="cd06224">
    <property type="entry name" value="REM"/>
    <property type="match status" value="1"/>
</dbReference>
<sequence>MAMYYYACRLSAACSAASTSRSSPPPFQGSSRPHRPVATISHQPGPSRVDKVTTEGPSLCVNKPCKPLSDTRGVSSSDEALTYREGNLVSGKLEALVEHMVPTADYYPDRAFLFAFLLTSRLFVKPHELLGQIAARCQEDMLNSSKGDEPSSHLVRLVAEWSETFPYDFRDERVMSHVRQIAHRCVSAEEGAGAQEVREEVSLILHNLLNKLTRLEQYEAFLHSIRKDSITSNPEMLSQMEVQELCGTASNLAQQLTNIELERLSYIGPEEFVLAYTHNSLGIDSTFKDPRITSNLEVYQDWTNRLCRLVVTDVVRQKKNKKQRVRVLEFWVETAKACFNVGNFNSLMAIITGLSKLSVCRLKRTWEKMELFEKYKVLEKQMSKEDDYSSYRSLLRAASARFNKDDPKLSVVIPVFAILAADLYALCDHCLIKLSNGHVNFENFWQLAKRVTEFITWKQVHCPFPKSAKIITYLQATPVLSEDASLLASFECEQPETSEEKELQKRLLA</sequence>
<evidence type="ECO:0000313" key="7">
    <source>
        <dbReference type="Proteomes" id="UP000494040"/>
    </source>
</evidence>
<evidence type="ECO:0000259" key="5">
    <source>
        <dbReference type="PROSITE" id="PS50212"/>
    </source>
</evidence>
<dbReference type="Pfam" id="PF00617">
    <property type="entry name" value="RasGEF"/>
    <property type="match status" value="1"/>
</dbReference>
<organism evidence="6 7">
    <name type="scientific">Cimex lectularius</name>
    <name type="common">Bed bug</name>
    <name type="synonym">Acanthia lectularia</name>
    <dbReference type="NCBI Taxonomy" id="79782"/>
    <lineage>
        <taxon>Eukaryota</taxon>
        <taxon>Metazoa</taxon>
        <taxon>Ecdysozoa</taxon>
        <taxon>Arthropoda</taxon>
        <taxon>Hexapoda</taxon>
        <taxon>Insecta</taxon>
        <taxon>Pterygota</taxon>
        <taxon>Neoptera</taxon>
        <taxon>Paraneoptera</taxon>
        <taxon>Hemiptera</taxon>
        <taxon>Heteroptera</taxon>
        <taxon>Panheteroptera</taxon>
        <taxon>Cimicomorpha</taxon>
        <taxon>Cimicidae</taxon>
        <taxon>Cimex</taxon>
    </lineage>
</organism>
<dbReference type="PROSITE" id="PS50009">
    <property type="entry name" value="RASGEF_CAT"/>
    <property type="match status" value="1"/>
</dbReference>
<dbReference type="SUPFAM" id="SSF48366">
    <property type="entry name" value="Ras GEF"/>
    <property type="match status" value="1"/>
</dbReference>
<evidence type="ECO:0000259" key="4">
    <source>
        <dbReference type="PROSITE" id="PS50009"/>
    </source>
</evidence>
<protein>
    <recommendedName>
        <fullName evidence="8">Ras-GEF domain-containing family member 1B</fullName>
    </recommendedName>
</protein>
<dbReference type="PANTHER" id="PTHR23113">
    <property type="entry name" value="GUANINE NUCLEOTIDE EXCHANGE FACTOR"/>
    <property type="match status" value="1"/>
</dbReference>
<keyword evidence="1 2" id="KW-0344">Guanine-nucleotide releasing factor</keyword>
<dbReference type="OrthoDB" id="20825at2759"/>
<keyword evidence="7" id="KW-1185">Reference proteome</keyword>
<dbReference type="EnsemblMetazoa" id="XM_014406767.2">
    <property type="protein sequence ID" value="XP_014262253.1"/>
    <property type="gene ID" value="LOC106674187"/>
</dbReference>
<dbReference type="GO" id="GO:0005886">
    <property type="term" value="C:plasma membrane"/>
    <property type="evidence" value="ECO:0007669"/>
    <property type="project" value="TreeGrafter"/>
</dbReference>
<dbReference type="SMART" id="SM00147">
    <property type="entry name" value="RasGEF"/>
    <property type="match status" value="1"/>
</dbReference>
<dbReference type="EnsemblMetazoa" id="XM_024229101.1">
    <property type="protein sequence ID" value="XP_024084869.1"/>
    <property type="gene ID" value="LOC106674187"/>
</dbReference>
<feature type="domain" description="N-terminal Ras-GEF" evidence="5">
    <location>
        <begin position="84"/>
        <end position="213"/>
    </location>
</feature>
<dbReference type="KEGG" id="clec:106674187"/>
<evidence type="ECO:0000256" key="1">
    <source>
        <dbReference type="ARBA" id="ARBA00022658"/>
    </source>
</evidence>
<dbReference type="PROSITE" id="PS50212">
    <property type="entry name" value="RASGEF_NTER"/>
    <property type="match status" value="1"/>
</dbReference>
<reference evidence="6" key="1">
    <citation type="submission" date="2022-01" db="UniProtKB">
        <authorList>
            <consortium name="EnsemblMetazoa"/>
        </authorList>
    </citation>
    <scope>IDENTIFICATION</scope>
</reference>